<feature type="compositionally biased region" description="Polar residues" evidence="1">
    <location>
        <begin position="326"/>
        <end position="346"/>
    </location>
</feature>
<reference evidence="2 3" key="1">
    <citation type="journal article" date="2018" name="MBio">
        <title>Comparative Genomics Reveals the Core Gene Toolbox for the Fungus-Insect Symbiosis.</title>
        <authorList>
            <person name="Wang Y."/>
            <person name="Stata M."/>
            <person name="Wang W."/>
            <person name="Stajich J.E."/>
            <person name="White M.M."/>
            <person name="Moncalvo J.M."/>
        </authorList>
    </citation>
    <scope>NUCLEOTIDE SEQUENCE [LARGE SCALE GENOMIC DNA]</scope>
    <source>
        <strain evidence="2 3">AUS-126-30</strain>
    </source>
</reference>
<feature type="region of interest" description="Disordered" evidence="1">
    <location>
        <begin position="269"/>
        <end position="299"/>
    </location>
</feature>
<name>A0A2U1J3H5_SMIAN</name>
<feature type="compositionally biased region" description="Polar residues" evidence="1">
    <location>
        <begin position="709"/>
        <end position="721"/>
    </location>
</feature>
<feature type="region of interest" description="Disordered" evidence="1">
    <location>
        <begin position="1"/>
        <end position="201"/>
    </location>
</feature>
<sequence>MSLNNTTTPRKQPKKPESLSFASAALIPHDSPPESPIPKPKSKNKLQKLAKRTWTLLKKSSKHKPKTPETTNPISSDVPIPNTSKDNFQIDMSFDEAQNLFPPKLPPHITPSPNKKSVNNPSSNVISLEKPSSNVVSLEKPSSNQVSTKELSPNQISSNRPPLNRVPTNELSPNSSTHHSFNPYAPLESQTKPNNTTPRKNYAKSISSFTQKLNPFQRKQSISINNSPNQMNTTRNKRSSSSSSLMNKIAISQTISNIKTVQDLRDVLFKNSPRKDVPTRPLPKRPTTSHDQQRTKLYSRESDKPYVRLGYILSEKDAMKPLSHIPLNTNNSNRKSFSQTNNTINIPNKRHSLYSANNNDLRSELFRATSLKDTSNQETVNIDTRKTFQNNNSNAIPTTSNDEINNTPSLDSTSVSKPKIVPPPSTVEDPIPSPQVPGQILSPSVDDYSHSNTNSSIHTLDLEISGPSSEDRITLKNQIDNHTPHSSILNPNTKSNSDPNDSSYEIPQSLKESENEPHLQTNSTISTNEMDNDLSIIVEPPTKVDTEIESNETPLPESPNNNAISKLIDNESTTQQNPIVDENILTVNSDDCFDNEEPVAAENTIISNNSNTNISEPDLVSTVIKSASPDLQTTLESRDINEKPFETPLDTYIIEAPFTEVKENAGSQESTNNKVPISDESVYTPLHGSISSEYYTSITDSNPSISKVNSTLPSVSTSNEIESPKDSGFDVKESTKPNISEKKKLIDDLSVAIGNFESAFRGIKIGSLVPQSSNSTNGALFPYEHDSDQIPPSINKTSVLSNTRDEKVRDSYGHRNNDDICYSEIDSILVLSDQASLYGMNDNLVEGKYGSVSSTRPQYYSHNRHRSSPGLSSVNMKFNENNPNFSIENQIHDVLNTTNNEYDSFGPNPYPLQRADLVHNQIDPNNPKYILERSITNMDFYSPIPDNILVKPQISLNENNLNNMAIANVHKPQLIPNIRPPLNVFEKILNRKLDYPKSLLAPPLIGVGFSIFKRR</sequence>
<feature type="compositionally biased region" description="Polar residues" evidence="1">
    <location>
        <begin position="1"/>
        <end position="10"/>
    </location>
</feature>
<organism evidence="2 3">
    <name type="scientific">Smittium angustum</name>
    <dbReference type="NCBI Taxonomy" id="133377"/>
    <lineage>
        <taxon>Eukaryota</taxon>
        <taxon>Fungi</taxon>
        <taxon>Fungi incertae sedis</taxon>
        <taxon>Zoopagomycota</taxon>
        <taxon>Kickxellomycotina</taxon>
        <taxon>Harpellomycetes</taxon>
        <taxon>Harpellales</taxon>
        <taxon>Legeriomycetaceae</taxon>
        <taxon>Smittium</taxon>
    </lineage>
</organism>
<protein>
    <submittedName>
        <fullName evidence="2">Uncharacterized protein</fullName>
    </submittedName>
</protein>
<feature type="compositionally biased region" description="Polar residues" evidence="1">
    <location>
        <begin position="518"/>
        <end position="529"/>
    </location>
</feature>
<dbReference type="Proteomes" id="UP000245591">
    <property type="component" value="Unassembled WGS sequence"/>
</dbReference>
<feature type="region of interest" description="Disordered" evidence="1">
    <location>
        <begin position="779"/>
        <end position="811"/>
    </location>
</feature>
<gene>
    <name evidence="2" type="ORF">BB558_004321</name>
</gene>
<comment type="caution">
    <text evidence="2">The sequence shown here is derived from an EMBL/GenBank/DDBJ whole genome shotgun (WGS) entry which is preliminary data.</text>
</comment>
<dbReference type="AlphaFoldDB" id="A0A2U1J3H5"/>
<feature type="compositionally biased region" description="Pro residues" evidence="1">
    <location>
        <begin position="420"/>
        <end position="435"/>
    </location>
</feature>
<feature type="compositionally biased region" description="Basic residues" evidence="1">
    <location>
        <begin position="40"/>
        <end position="51"/>
    </location>
</feature>
<feature type="compositionally biased region" description="Polar residues" evidence="1">
    <location>
        <begin position="386"/>
        <end position="411"/>
    </location>
</feature>
<dbReference type="EMBL" id="MBFU01000406">
    <property type="protein sequence ID" value="PVZ99641.1"/>
    <property type="molecule type" value="Genomic_DNA"/>
</dbReference>
<feature type="compositionally biased region" description="Polar residues" evidence="1">
    <location>
        <begin position="480"/>
        <end position="506"/>
    </location>
</feature>
<feature type="compositionally biased region" description="Polar residues" evidence="1">
    <location>
        <begin position="214"/>
        <end position="234"/>
    </location>
</feature>
<feature type="compositionally biased region" description="Polar residues" evidence="1">
    <location>
        <begin position="790"/>
        <end position="802"/>
    </location>
</feature>
<feature type="region of interest" description="Disordered" evidence="1">
    <location>
        <begin position="480"/>
        <end position="564"/>
    </location>
</feature>
<evidence type="ECO:0000256" key="1">
    <source>
        <dbReference type="SAM" id="MobiDB-lite"/>
    </source>
</evidence>
<keyword evidence="3" id="KW-1185">Reference proteome</keyword>
<evidence type="ECO:0000313" key="3">
    <source>
        <dbReference type="Proteomes" id="UP000245591"/>
    </source>
</evidence>
<proteinExistence type="predicted"/>
<feature type="region of interest" description="Disordered" evidence="1">
    <location>
        <begin position="386"/>
        <end position="454"/>
    </location>
</feature>
<feature type="region of interest" description="Disordered" evidence="1">
    <location>
        <begin position="709"/>
        <end position="735"/>
    </location>
</feature>
<accession>A0A2U1J3H5</accession>
<feature type="region of interest" description="Disordered" evidence="1">
    <location>
        <begin position="324"/>
        <end position="351"/>
    </location>
</feature>
<feature type="compositionally biased region" description="Basic and acidic residues" evidence="1">
    <location>
        <begin position="269"/>
        <end position="278"/>
    </location>
</feature>
<feature type="compositionally biased region" description="Polar residues" evidence="1">
    <location>
        <begin position="188"/>
        <end position="201"/>
    </location>
</feature>
<feature type="compositionally biased region" description="Low complexity" evidence="1">
    <location>
        <begin position="111"/>
        <end position="125"/>
    </location>
</feature>
<feature type="compositionally biased region" description="Polar residues" evidence="1">
    <location>
        <begin position="68"/>
        <end position="87"/>
    </location>
</feature>
<feature type="compositionally biased region" description="Basic and acidic residues" evidence="1">
    <location>
        <begin position="722"/>
        <end position="735"/>
    </location>
</feature>
<evidence type="ECO:0000313" key="2">
    <source>
        <dbReference type="EMBL" id="PVZ99641.1"/>
    </source>
</evidence>
<feature type="compositionally biased region" description="Polar residues" evidence="1">
    <location>
        <begin position="130"/>
        <end position="180"/>
    </location>
</feature>
<feature type="region of interest" description="Disordered" evidence="1">
    <location>
        <begin position="214"/>
        <end position="245"/>
    </location>
</feature>